<keyword evidence="1" id="KW-0521">NADP</keyword>
<reference evidence="4" key="1">
    <citation type="submission" date="2019-06" db="EMBL/GenBank/DDBJ databases">
        <authorList>
            <person name="Murdoch R.W."/>
            <person name="Fathepure B."/>
        </authorList>
    </citation>
    <scope>NUCLEOTIDE SEQUENCE</scope>
</reference>
<dbReference type="AlphaFoldDB" id="A0A5B8RCR4"/>
<dbReference type="GO" id="GO:0070402">
    <property type="term" value="F:NADPH binding"/>
    <property type="evidence" value="ECO:0007669"/>
    <property type="project" value="TreeGrafter"/>
</dbReference>
<gene>
    <name evidence="4" type="ORF">KBTEX_01521</name>
</gene>
<dbReference type="Gene3D" id="3.90.180.10">
    <property type="entry name" value="Medium-chain alcohol dehydrogenases, catalytic domain"/>
    <property type="match status" value="1"/>
</dbReference>
<dbReference type="Pfam" id="PF08240">
    <property type="entry name" value="ADH_N"/>
    <property type="match status" value="1"/>
</dbReference>
<accession>A0A5B8RCR4</accession>
<dbReference type="PANTHER" id="PTHR48106:SF18">
    <property type="entry name" value="QUINONE OXIDOREDUCTASE PIG3"/>
    <property type="match status" value="1"/>
</dbReference>
<dbReference type="InterPro" id="IPR011032">
    <property type="entry name" value="GroES-like_sf"/>
</dbReference>
<organism evidence="4">
    <name type="scientific">uncultured organism</name>
    <dbReference type="NCBI Taxonomy" id="155900"/>
    <lineage>
        <taxon>unclassified sequences</taxon>
        <taxon>environmental samples</taxon>
    </lineage>
</organism>
<evidence type="ECO:0000259" key="3">
    <source>
        <dbReference type="Pfam" id="PF08240"/>
    </source>
</evidence>
<sequence length="320" mass="34488">MKNASLRYRSFGPPLDTLELAETDVAPRPEGALRVAMSLAPVNPSDLIPVTGAYAHRIALPAVAGYEGVGVVVEAAPAYSGLIGRRVLPLRGAGTWQRLVDCDPRLAVPVPDDVDDLLAARAYINPLAATTLLRLWSVRGRRVLLTGAGSTCAALLGAWARFDGAVAVYGIHRSPGRAAGLAERGILPVSQDDHRTLDRLAAEVDLTFDALGGPLATRILGRMKPGSAFIGYGLLSGRPVAPSRSNRARLHRFHLRDELAVMDAATWQQAFRGLWPRLRQTALPEPSRFALAQWRDAIRHFSIPGTTKPLIRFGVTDRGP</sequence>
<dbReference type="SUPFAM" id="SSF51735">
    <property type="entry name" value="NAD(P)-binding Rossmann-fold domains"/>
    <property type="match status" value="1"/>
</dbReference>
<dbReference type="InterPro" id="IPR013154">
    <property type="entry name" value="ADH-like_N"/>
</dbReference>
<dbReference type="EMBL" id="MN079096">
    <property type="protein sequence ID" value="QEA05202.1"/>
    <property type="molecule type" value="Genomic_DNA"/>
</dbReference>
<name>A0A5B8RCR4_9ZZZZ</name>
<dbReference type="Gene3D" id="3.40.50.720">
    <property type="entry name" value="NAD(P)-binding Rossmann-like Domain"/>
    <property type="match status" value="1"/>
</dbReference>
<dbReference type="PANTHER" id="PTHR48106">
    <property type="entry name" value="QUINONE OXIDOREDUCTASE PIG3-RELATED"/>
    <property type="match status" value="1"/>
</dbReference>
<evidence type="ECO:0000256" key="1">
    <source>
        <dbReference type="ARBA" id="ARBA00022857"/>
    </source>
</evidence>
<evidence type="ECO:0000313" key="4">
    <source>
        <dbReference type="EMBL" id="QEA05202.1"/>
    </source>
</evidence>
<evidence type="ECO:0000256" key="2">
    <source>
        <dbReference type="ARBA" id="ARBA00023002"/>
    </source>
</evidence>
<dbReference type="InterPro" id="IPR036291">
    <property type="entry name" value="NAD(P)-bd_dom_sf"/>
</dbReference>
<feature type="domain" description="Alcohol dehydrogenase-like N-terminal" evidence="3">
    <location>
        <begin position="31"/>
        <end position="111"/>
    </location>
</feature>
<keyword evidence="2" id="KW-0560">Oxidoreductase</keyword>
<dbReference type="SUPFAM" id="SSF50129">
    <property type="entry name" value="GroES-like"/>
    <property type="match status" value="1"/>
</dbReference>
<protein>
    <recommendedName>
        <fullName evidence="3">Alcohol dehydrogenase-like N-terminal domain-containing protein</fullName>
    </recommendedName>
</protein>
<dbReference type="CDD" id="cd05282">
    <property type="entry name" value="ETR_like"/>
    <property type="match status" value="1"/>
</dbReference>
<dbReference type="GO" id="GO:0016651">
    <property type="term" value="F:oxidoreductase activity, acting on NAD(P)H"/>
    <property type="evidence" value="ECO:0007669"/>
    <property type="project" value="TreeGrafter"/>
</dbReference>
<proteinExistence type="predicted"/>